<gene>
    <name evidence="1" type="ORF">HPB49_010012</name>
</gene>
<organism evidence="1 2">
    <name type="scientific">Dermacentor silvarum</name>
    <name type="common">Tick</name>
    <dbReference type="NCBI Taxonomy" id="543639"/>
    <lineage>
        <taxon>Eukaryota</taxon>
        <taxon>Metazoa</taxon>
        <taxon>Ecdysozoa</taxon>
        <taxon>Arthropoda</taxon>
        <taxon>Chelicerata</taxon>
        <taxon>Arachnida</taxon>
        <taxon>Acari</taxon>
        <taxon>Parasitiformes</taxon>
        <taxon>Ixodida</taxon>
        <taxon>Ixodoidea</taxon>
        <taxon>Ixodidae</taxon>
        <taxon>Rhipicephalinae</taxon>
        <taxon>Dermacentor</taxon>
    </lineage>
</organism>
<reference evidence="1" key="1">
    <citation type="submission" date="2020-05" db="EMBL/GenBank/DDBJ databases">
        <title>Large-scale comparative analyses of tick genomes elucidate their genetic diversity and vector capacities.</title>
        <authorList>
            <person name="Jia N."/>
            <person name="Wang J."/>
            <person name="Shi W."/>
            <person name="Du L."/>
            <person name="Sun Y."/>
            <person name="Zhan W."/>
            <person name="Jiang J."/>
            <person name="Wang Q."/>
            <person name="Zhang B."/>
            <person name="Ji P."/>
            <person name="Sakyi L.B."/>
            <person name="Cui X."/>
            <person name="Yuan T."/>
            <person name="Jiang B."/>
            <person name="Yang W."/>
            <person name="Lam T.T.-Y."/>
            <person name="Chang Q."/>
            <person name="Ding S."/>
            <person name="Wang X."/>
            <person name="Zhu J."/>
            <person name="Ruan X."/>
            <person name="Zhao L."/>
            <person name="Wei J."/>
            <person name="Que T."/>
            <person name="Du C."/>
            <person name="Cheng J."/>
            <person name="Dai P."/>
            <person name="Han X."/>
            <person name="Huang E."/>
            <person name="Gao Y."/>
            <person name="Liu J."/>
            <person name="Shao H."/>
            <person name="Ye R."/>
            <person name="Li L."/>
            <person name="Wei W."/>
            <person name="Wang X."/>
            <person name="Wang C."/>
            <person name="Yang T."/>
            <person name="Huo Q."/>
            <person name="Li W."/>
            <person name="Guo W."/>
            <person name="Chen H."/>
            <person name="Zhou L."/>
            <person name="Ni X."/>
            <person name="Tian J."/>
            <person name="Zhou Y."/>
            <person name="Sheng Y."/>
            <person name="Liu T."/>
            <person name="Pan Y."/>
            <person name="Xia L."/>
            <person name="Li J."/>
            <person name="Zhao F."/>
            <person name="Cao W."/>
        </authorList>
    </citation>
    <scope>NUCLEOTIDE SEQUENCE</scope>
    <source>
        <strain evidence="1">Dsil-2018</strain>
    </source>
</reference>
<protein>
    <submittedName>
        <fullName evidence="1">Uncharacterized protein</fullName>
    </submittedName>
</protein>
<proteinExistence type="predicted"/>
<sequence length="184" mass="20750">MHKNEHLSNANRFKYLKSYLAGKAEDTITGLSLTDSNYEIAVDLLKEWFLRKEVAVNDHLSGMLQLKPVVSADDVISLRLLYGEKFKNVRGLEALDVKQKAYSALLKVAAERCQHISIWSCSLCTNRGREFRSNHKTGHHEIKSDPTEKVNAFTIRTAGSSDDSKTHVDSAERHIDRLGNVLLV</sequence>
<dbReference type="EMBL" id="CM023474">
    <property type="protein sequence ID" value="KAH7949449.1"/>
    <property type="molecule type" value="Genomic_DNA"/>
</dbReference>
<dbReference type="Proteomes" id="UP000821865">
    <property type="component" value="Chromosome 5"/>
</dbReference>
<keyword evidence="2" id="KW-1185">Reference proteome</keyword>
<name>A0ACB8CQN0_DERSI</name>
<accession>A0ACB8CQN0</accession>
<evidence type="ECO:0000313" key="2">
    <source>
        <dbReference type="Proteomes" id="UP000821865"/>
    </source>
</evidence>
<comment type="caution">
    <text evidence="1">The sequence shown here is derived from an EMBL/GenBank/DDBJ whole genome shotgun (WGS) entry which is preliminary data.</text>
</comment>
<evidence type="ECO:0000313" key="1">
    <source>
        <dbReference type="EMBL" id="KAH7949449.1"/>
    </source>
</evidence>